<feature type="compositionally biased region" description="Basic and acidic residues" evidence="2">
    <location>
        <begin position="125"/>
        <end position="137"/>
    </location>
</feature>
<feature type="compositionally biased region" description="Basic and acidic residues" evidence="2">
    <location>
        <begin position="499"/>
        <end position="511"/>
    </location>
</feature>
<keyword evidence="1" id="KW-0175">Coiled coil</keyword>
<reference evidence="5 6" key="1">
    <citation type="submission" date="2019-05" db="EMBL/GenBank/DDBJ databases">
        <title>Emergence of the Ug99 lineage of the wheat stem rust pathogen through somatic hybridization.</title>
        <authorList>
            <person name="Li F."/>
            <person name="Upadhyaya N.M."/>
            <person name="Sperschneider J."/>
            <person name="Matny O."/>
            <person name="Nguyen-Phuc H."/>
            <person name="Mago R."/>
            <person name="Raley C."/>
            <person name="Miller M.E."/>
            <person name="Silverstein K.A.T."/>
            <person name="Henningsen E."/>
            <person name="Hirsch C.D."/>
            <person name="Visser B."/>
            <person name="Pretorius Z.A."/>
            <person name="Steffenson B.J."/>
            <person name="Schwessinger B."/>
            <person name="Dodds P.N."/>
            <person name="Figueroa M."/>
        </authorList>
    </citation>
    <scope>NUCLEOTIDE SEQUENCE [LARGE SCALE GENOMIC DNA]</scope>
    <source>
        <strain evidence="3">21-0</strain>
        <strain evidence="4 6">Ug99</strain>
    </source>
</reference>
<dbReference type="OrthoDB" id="2498898at2759"/>
<feature type="compositionally biased region" description="Low complexity" evidence="2">
    <location>
        <begin position="368"/>
        <end position="382"/>
    </location>
</feature>
<dbReference type="EMBL" id="VSWC01000054">
    <property type="protein sequence ID" value="KAA1099952.1"/>
    <property type="molecule type" value="Genomic_DNA"/>
</dbReference>
<feature type="compositionally biased region" description="Polar residues" evidence="2">
    <location>
        <begin position="354"/>
        <end position="363"/>
    </location>
</feature>
<feature type="compositionally biased region" description="Low complexity" evidence="2">
    <location>
        <begin position="325"/>
        <end position="335"/>
    </location>
</feature>
<feature type="compositionally biased region" description="Basic and acidic residues" evidence="2">
    <location>
        <begin position="152"/>
        <end position="170"/>
    </location>
</feature>
<feature type="region of interest" description="Disordered" evidence="2">
    <location>
        <begin position="60"/>
        <end position="87"/>
    </location>
</feature>
<protein>
    <submittedName>
        <fullName evidence="3">Uncharacterized protein</fullName>
    </submittedName>
</protein>
<feature type="compositionally biased region" description="Basic and acidic residues" evidence="2">
    <location>
        <begin position="455"/>
        <end position="468"/>
    </location>
</feature>
<evidence type="ECO:0000256" key="2">
    <source>
        <dbReference type="SAM" id="MobiDB-lite"/>
    </source>
</evidence>
<feature type="compositionally biased region" description="Basic and acidic residues" evidence="2">
    <location>
        <begin position="826"/>
        <end position="835"/>
    </location>
</feature>
<feature type="compositionally biased region" description="Basic and acidic residues" evidence="2">
    <location>
        <begin position="671"/>
        <end position="692"/>
    </location>
</feature>
<dbReference type="EMBL" id="VDEP01000208">
    <property type="protein sequence ID" value="KAA1123433.1"/>
    <property type="molecule type" value="Genomic_DNA"/>
</dbReference>
<evidence type="ECO:0000256" key="1">
    <source>
        <dbReference type="SAM" id="Coils"/>
    </source>
</evidence>
<gene>
    <name evidence="3" type="ORF">PGT21_026158</name>
    <name evidence="4" type="ORF">PGTUg99_006047</name>
</gene>
<feature type="compositionally biased region" description="Basic and acidic residues" evidence="2">
    <location>
        <begin position="642"/>
        <end position="657"/>
    </location>
</feature>
<accession>A0A5B0PGI7</accession>
<feature type="region of interest" description="Disordered" evidence="2">
    <location>
        <begin position="642"/>
        <end position="715"/>
    </location>
</feature>
<dbReference type="Proteomes" id="UP000324748">
    <property type="component" value="Unassembled WGS sequence"/>
</dbReference>
<feature type="compositionally biased region" description="Polar residues" evidence="2">
    <location>
        <begin position="178"/>
        <end position="192"/>
    </location>
</feature>
<dbReference type="Proteomes" id="UP000325313">
    <property type="component" value="Unassembled WGS sequence"/>
</dbReference>
<organism evidence="3 5">
    <name type="scientific">Puccinia graminis f. sp. tritici</name>
    <dbReference type="NCBI Taxonomy" id="56615"/>
    <lineage>
        <taxon>Eukaryota</taxon>
        <taxon>Fungi</taxon>
        <taxon>Dikarya</taxon>
        <taxon>Basidiomycota</taxon>
        <taxon>Pucciniomycotina</taxon>
        <taxon>Pucciniomycetes</taxon>
        <taxon>Pucciniales</taxon>
        <taxon>Pucciniaceae</taxon>
        <taxon>Puccinia</taxon>
    </lineage>
</organism>
<feature type="coiled-coil region" evidence="1">
    <location>
        <begin position="1287"/>
        <end position="1317"/>
    </location>
</feature>
<feature type="region of interest" description="Disordered" evidence="2">
    <location>
        <begin position="810"/>
        <end position="897"/>
    </location>
</feature>
<proteinExistence type="predicted"/>
<feature type="region of interest" description="Disordered" evidence="2">
    <location>
        <begin position="308"/>
        <end position="583"/>
    </location>
</feature>
<feature type="compositionally biased region" description="Polar residues" evidence="2">
    <location>
        <begin position="142"/>
        <end position="151"/>
    </location>
</feature>
<feature type="region of interest" description="Disordered" evidence="2">
    <location>
        <begin position="99"/>
        <end position="197"/>
    </location>
</feature>
<keyword evidence="5" id="KW-1185">Reference proteome</keyword>
<feature type="compositionally biased region" description="Polar residues" evidence="2">
    <location>
        <begin position="696"/>
        <end position="705"/>
    </location>
</feature>
<feature type="compositionally biased region" description="Low complexity" evidence="2">
    <location>
        <begin position="391"/>
        <end position="403"/>
    </location>
</feature>
<comment type="caution">
    <text evidence="3">The sequence shown here is derived from an EMBL/GenBank/DDBJ whole genome shotgun (WGS) entry which is preliminary data.</text>
</comment>
<name>A0A5B0PGI7_PUCGR</name>
<sequence>MTGFKPGYLQALCTVLLLVNELPMDLTRFRAVAFPPNAIKHVPSRGPSEIPDLEPARCEIPLSSRSSDTPPHREDQLSGAKENIEGKLQVDGILSPDSHELLERPSQDGDGSVDSLNEPSASDMEIQRDTDREKPDSLAKQPVSTSRNQNTESRRVDHGKKLEQLHKAEELPGAAENVGQSTDYPHLTSHNRYNPDGGHPWPTSQYRLSEVHPGYPSVPNHNDYRVRPVRDQSTLHYQLHYYDVWAPIPAYQLHRAYAYLPVPKDGPFSSTVPPVYDQSYAHPGLLHPTHDTSFQVDYGHTLPARAQAMGDSSTLGRFPDHKSSSKSFPSRFKQPNKGMYQRNKSAPLWRTKDQASSSTSLSTEKAPGSSSSETWSTTGESSDTLEFPKESLQLSPSSWSMSQHEPKTNQENAEIEDKLHPGSPRSVDIESTSGTHGTLGKAKEASQYNSFTPEVHYRPTEYSKKTTNDPDQVPRIMPSELEKESTRRQNLKSSQGFPKDLDISKGKELASPEKVPSASESNAGDSSHDRTTLENVNTQEVSERGSIQEATERVEQVPHGQALPPRLEPKNEGSSQSFEGKPTDVRTAAAKLDVISNQKNDVLGMRSSFSADRSRDVVKLVQKNRFEVLDKVDPSAAYDEKLEAAEKRPKSAEKHPETAVAQSKPAVEPPKVAEEHHRAAEEHTRAAERLAESENPENAGSTAHQRTSDSERVAVASRGTYDPRIILDSARPYLKSKVKLVFDAWDKVPSLRSSVPSIQFPKLSWQAFIRKVVEHSPSLPSGTSLLNFVTNSKSKFGNMIGRRIGYNSHSVPHAVKEDPTQIISTEEPKNIKRIDASQSSRFSPTPSLKSLDSKSYKSPTTPRREETPQFSDEVSESRNGRPGLNVDNFIDGRPSLSSRNRKRLRYAKLKSKEDMPSYVQEYIAQNAGSRHQEIELLRVLGKYMKADIVGRYTPVYLDEKAAHVNKEAVHLIQEAGNSEKHAVLSDEKVGDFNKEDPDLEAMNEYIVKMHDGNFGGKQWKWLTEKIGEVEGKRRWKALIRQFNQPRILLGFGGFKRLAPYWKIARLGRVLKLGELWPTFYDAKYADYWWLTEALRNPSLKIILIDILGKEELAYRMNNIFVMARRVYPRNWLDPSDLRTAYQQGLDTTRIVIIGDFLQFGSSYLSLEGKHGVATFRRVYFLLSAIWEASPSNPWGTSAEKTWLLRDPHREKLYNDRFELLKHKWKYDMKLSPEQLADIHPELQQELTQKEKLSSVWWNPSDVLEWREYQMDLLTMARIGMELKIPKERNLEIDLEELEKILEKKKEVSKEMKQIIQDWFKNNANSPYNDPIYLGSEGIPPPPTFLGALSDVRDFLSVCWHQRTFSPSDHPLFMSELK</sequence>
<evidence type="ECO:0000313" key="3">
    <source>
        <dbReference type="EMBL" id="KAA1099952.1"/>
    </source>
</evidence>
<evidence type="ECO:0000313" key="5">
    <source>
        <dbReference type="Proteomes" id="UP000324748"/>
    </source>
</evidence>
<evidence type="ECO:0000313" key="6">
    <source>
        <dbReference type="Proteomes" id="UP000325313"/>
    </source>
</evidence>
<feature type="compositionally biased region" description="Polar residues" evidence="2">
    <location>
        <begin position="836"/>
        <end position="846"/>
    </location>
</feature>
<evidence type="ECO:0000313" key="4">
    <source>
        <dbReference type="EMBL" id="KAA1123433.1"/>
    </source>
</evidence>